<dbReference type="AlphaFoldDB" id="A0AAV4VFS1"/>
<accession>A0AAV4VFS1</accession>
<evidence type="ECO:0000313" key="1">
    <source>
        <dbReference type="EMBL" id="GIY69122.1"/>
    </source>
</evidence>
<proteinExistence type="predicted"/>
<gene>
    <name evidence="1" type="ORF">CDAR_586041</name>
</gene>
<keyword evidence="2" id="KW-1185">Reference proteome</keyword>
<sequence length="100" mass="11562">METIPNQKTCGQSSNVYDPRGKSIYYCCSLAVIEEQPPHISRDFTCKQATTRKVLEERRDTQLSPEHHAFRSGSITVWAGILLEYLIDLHMFTRRCMKVV</sequence>
<organism evidence="1 2">
    <name type="scientific">Caerostris darwini</name>
    <dbReference type="NCBI Taxonomy" id="1538125"/>
    <lineage>
        <taxon>Eukaryota</taxon>
        <taxon>Metazoa</taxon>
        <taxon>Ecdysozoa</taxon>
        <taxon>Arthropoda</taxon>
        <taxon>Chelicerata</taxon>
        <taxon>Arachnida</taxon>
        <taxon>Araneae</taxon>
        <taxon>Araneomorphae</taxon>
        <taxon>Entelegynae</taxon>
        <taxon>Araneoidea</taxon>
        <taxon>Araneidae</taxon>
        <taxon>Caerostris</taxon>
    </lineage>
</organism>
<protein>
    <submittedName>
        <fullName evidence="1">Uncharacterized protein</fullName>
    </submittedName>
</protein>
<name>A0AAV4VFS1_9ARAC</name>
<comment type="caution">
    <text evidence="1">The sequence shown here is derived from an EMBL/GenBank/DDBJ whole genome shotgun (WGS) entry which is preliminary data.</text>
</comment>
<evidence type="ECO:0000313" key="2">
    <source>
        <dbReference type="Proteomes" id="UP001054837"/>
    </source>
</evidence>
<dbReference type="Proteomes" id="UP001054837">
    <property type="component" value="Unassembled WGS sequence"/>
</dbReference>
<reference evidence="1 2" key="1">
    <citation type="submission" date="2021-06" db="EMBL/GenBank/DDBJ databases">
        <title>Caerostris darwini draft genome.</title>
        <authorList>
            <person name="Kono N."/>
            <person name="Arakawa K."/>
        </authorList>
    </citation>
    <scope>NUCLEOTIDE SEQUENCE [LARGE SCALE GENOMIC DNA]</scope>
</reference>
<dbReference type="EMBL" id="BPLQ01013007">
    <property type="protein sequence ID" value="GIY69122.1"/>
    <property type="molecule type" value="Genomic_DNA"/>
</dbReference>